<evidence type="ECO:0000313" key="5">
    <source>
        <dbReference type="Proteomes" id="UP000662466"/>
    </source>
</evidence>
<dbReference type="Proteomes" id="UP000662466">
    <property type="component" value="Unassembled WGS sequence"/>
</dbReference>
<reference evidence="3" key="1">
    <citation type="submission" date="2020-06" db="EMBL/GenBank/DDBJ databases">
        <title>Draft genome sequences of strains closely related to Aspergillus parafelis and Aspergillus hiratsukae.</title>
        <authorList>
            <person name="Dos Santos R.A.C."/>
            <person name="Rivero-Menendez O."/>
            <person name="Steenwyk J.L."/>
            <person name="Mead M.E."/>
            <person name="Goldman G.H."/>
            <person name="Alastruey-Izquierdo A."/>
            <person name="Rokas A."/>
        </authorList>
    </citation>
    <scope>NUCLEOTIDE SEQUENCE</scope>
    <source>
        <strain evidence="2">CNM-CM5793</strain>
        <strain evidence="3">CNM-CM6106</strain>
    </source>
</reference>
<name>A0A8H6Q6F9_9EURO</name>
<dbReference type="OrthoDB" id="4510463at2759"/>
<protein>
    <submittedName>
        <fullName evidence="3">Uncharacterized protein</fullName>
    </submittedName>
</protein>
<dbReference type="EMBL" id="JACBAD010001775">
    <property type="protein sequence ID" value="KAF7134038.1"/>
    <property type="molecule type" value="Genomic_DNA"/>
</dbReference>
<evidence type="ECO:0000313" key="3">
    <source>
        <dbReference type="EMBL" id="KAF7166569.1"/>
    </source>
</evidence>
<evidence type="ECO:0000256" key="1">
    <source>
        <dbReference type="SAM" id="MobiDB-lite"/>
    </source>
</evidence>
<evidence type="ECO:0000313" key="4">
    <source>
        <dbReference type="Proteomes" id="UP000630445"/>
    </source>
</evidence>
<proteinExistence type="predicted"/>
<gene>
    <name evidence="2" type="ORF">CNMCM5793_005618</name>
    <name evidence="3" type="ORF">CNMCM6106_002344</name>
</gene>
<dbReference type="AlphaFoldDB" id="A0A8H6Q6F9"/>
<dbReference type="EMBL" id="JACBAF010002137">
    <property type="protein sequence ID" value="KAF7166569.1"/>
    <property type="molecule type" value="Genomic_DNA"/>
</dbReference>
<dbReference type="Proteomes" id="UP000630445">
    <property type="component" value="Unassembled WGS sequence"/>
</dbReference>
<comment type="caution">
    <text evidence="3">The sequence shown here is derived from an EMBL/GenBank/DDBJ whole genome shotgun (WGS) entry which is preliminary data.</text>
</comment>
<organism evidence="3 5">
    <name type="scientific">Aspergillus hiratsukae</name>
    <dbReference type="NCBI Taxonomy" id="1194566"/>
    <lineage>
        <taxon>Eukaryota</taxon>
        <taxon>Fungi</taxon>
        <taxon>Dikarya</taxon>
        <taxon>Ascomycota</taxon>
        <taxon>Pezizomycotina</taxon>
        <taxon>Eurotiomycetes</taxon>
        <taxon>Eurotiomycetidae</taxon>
        <taxon>Eurotiales</taxon>
        <taxon>Aspergillaceae</taxon>
        <taxon>Aspergillus</taxon>
        <taxon>Aspergillus subgen. Fumigati</taxon>
    </lineage>
</organism>
<feature type="compositionally biased region" description="Low complexity" evidence="1">
    <location>
        <begin position="110"/>
        <end position="122"/>
    </location>
</feature>
<sequence>MNSVQEIIDAATVLSRIEYADRQDLLSHRQELESAFMKLRALLQPVTPAASSPATILNTSSGSDTCAALEHPQVVAASSPPPAPVVPATPAVPDASNALPATPRPPNIPSSPASAAHNASPAVLTPSSHNSDEANHFPGPVLDLMESLTKYEGQITPYLQQRPASAVFSGKDWASEDPRIVDISQLDKKTATPDAKFRSILSALSLEHGYTEWERPHRRARVDCLLEDLNSASGGRRAAYKEYVDNFSDRFRDKAKARKYIEYGVKFNVFGKIYSALAKVSSSVHVHTPLDTHLGVIGILSFVFHKFRHLQYSQLPMLAKAILMSKWTTLAESKCQWMSECIQHYHARIQNILQAQKHALVTDDTEQRKRRRLLDSPNDITLPHVPLLPLPDLIPLEQLQNGYSETLFQGAPAILRHQESVERPSLSQDTPSVALPDLIPLELPQNISFEDPSLLQRTADIPEPIQNTSFQHPSIRQDTPSIPLPDLVPLEVAGLPQDIDSEVRRFLSNLNPESCVGESQIATAV</sequence>
<evidence type="ECO:0000313" key="2">
    <source>
        <dbReference type="EMBL" id="KAF7134038.1"/>
    </source>
</evidence>
<feature type="region of interest" description="Disordered" evidence="1">
    <location>
        <begin position="77"/>
        <end position="131"/>
    </location>
</feature>
<accession>A0A8H6Q6F9</accession>
<keyword evidence="4" id="KW-1185">Reference proteome</keyword>